<dbReference type="GO" id="GO:0005737">
    <property type="term" value="C:cytoplasm"/>
    <property type="evidence" value="ECO:0007669"/>
    <property type="project" value="UniProtKB-SubCell"/>
</dbReference>
<dbReference type="Gene3D" id="3.65.10.20">
    <property type="entry name" value="RNA 3'-terminal phosphate cyclase domain"/>
    <property type="match status" value="1"/>
</dbReference>
<dbReference type="GO" id="GO:0006396">
    <property type="term" value="P:RNA processing"/>
    <property type="evidence" value="ECO:0007669"/>
    <property type="project" value="UniProtKB-UniRule"/>
</dbReference>
<name>A0A2A2H258_METBR</name>
<dbReference type="InterPro" id="IPR013792">
    <property type="entry name" value="RNA3'P_cycl/enolpyr_Trfase_a/b"/>
</dbReference>
<dbReference type="PROSITE" id="PS01287">
    <property type="entry name" value="RTC"/>
    <property type="match status" value="1"/>
</dbReference>
<evidence type="ECO:0000256" key="1">
    <source>
        <dbReference type="ARBA" id="ARBA00009206"/>
    </source>
</evidence>
<dbReference type="GO" id="GO:0003963">
    <property type="term" value="F:RNA-3'-phosphate cyclase activity"/>
    <property type="evidence" value="ECO:0007669"/>
    <property type="project" value="UniProtKB-UniRule"/>
</dbReference>
<dbReference type="AlphaFoldDB" id="A0A2A2H258"/>
<dbReference type="InterPro" id="IPR023797">
    <property type="entry name" value="RNA3'_phos_cyclase_dom"/>
</dbReference>
<feature type="domain" description="RNA 3'-terminal phosphate cyclase insert" evidence="8">
    <location>
        <begin position="183"/>
        <end position="273"/>
    </location>
</feature>
<dbReference type="Pfam" id="PF01137">
    <property type="entry name" value="RTC"/>
    <property type="match status" value="1"/>
</dbReference>
<evidence type="ECO:0000256" key="3">
    <source>
        <dbReference type="ARBA" id="ARBA00022598"/>
    </source>
</evidence>
<reference evidence="9 10" key="1">
    <citation type="journal article" date="2017" name="BMC Genomics">
        <title>Genomic analysis of methanogenic archaea reveals a shift towards energy conservation.</title>
        <authorList>
            <person name="Gilmore S.P."/>
            <person name="Henske J.K."/>
            <person name="Sexton J.A."/>
            <person name="Solomon K.V."/>
            <person name="Seppala S."/>
            <person name="Yoo J.I."/>
            <person name="Huyett L.M."/>
            <person name="Pressman A."/>
            <person name="Cogan J.Z."/>
            <person name="Kivenson V."/>
            <person name="Peng X."/>
            <person name="Tan Y."/>
            <person name="Valentine D.L."/>
            <person name="O'Malley M.A."/>
        </authorList>
    </citation>
    <scope>NUCLEOTIDE SEQUENCE [LARGE SCALE GENOMIC DNA]</scope>
    <source>
        <strain evidence="9 10">M.o.H.</strain>
    </source>
</reference>
<protein>
    <recommendedName>
        <fullName evidence="2 5">RNA 3'-terminal phosphate cyclase</fullName>
        <shortName evidence="5">RNA cyclase</shortName>
        <shortName evidence="5">RNA-3'-phosphate cyclase</shortName>
        <ecNumber evidence="5 6">6.5.1.4</ecNumber>
    </recommendedName>
</protein>
<dbReference type="OrthoDB" id="7994at2157"/>
<dbReference type="HAMAP" id="MF_00200">
    <property type="entry name" value="RTC"/>
    <property type="match status" value="1"/>
</dbReference>
<proteinExistence type="inferred from homology"/>
<dbReference type="FunFam" id="3.30.360.20:FF:000002">
    <property type="entry name" value="RNA terminal phosphate cyclase-like 1"/>
    <property type="match status" value="1"/>
</dbReference>
<comment type="function">
    <text evidence="5">Catalyzes the conversion of 3'-phosphate to a 2',3'-cyclic phosphodiester at the end of RNA. The mechanism of action of the enzyme occurs in 3 steps: (A) adenylation of the enzyme by ATP; (B) transfer of adenylate to an RNA-N3'P to produce RNA-N3'PP5'A; (C) and attack of the adjacent 2'-hydroxyl on the 3'-phosphorus in the diester linkage to produce the cyclic end product. The biological role of this enzyme is unknown but it is likely to function in some aspects of cellular RNA processing.</text>
</comment>
<dbReference type="Proteomes" id="UP000217784">
    <property type="component" value="Unassembled WGS sequence"/>
</dbReference>
<dbReference type="PANTHER" id="PTHR11096:SF0">
    <property type="entry name" value="RNA 3'-TERMINAL PHOSPHATE CYCLASE"/>
    <property type="match status" value="1"/>
</dbReference>
<dbReference type="InterPro" id="IPR000228">
    <property type="entry name" value="RNA3'_term_phos_cyc"/>
</dbReference>
<evidence type="ECO:0000256" key="4">
    <source>
        <dbReference type="ARBA" id="ARBA00022741"/>
    </source>
</evidence>
<dbReference type="PIRSF" id="PIRSF005378">
    <property type="entry name" value="RNA3'_term_phos_cycl_euk"/>
    <property type="match status" value="1"/>
</dbReference>
<dbReference type="InterPro" id="IPR020719">
    <property type="entry name" value="RNA3'_term_phos_cycl-like_CS"/>
</dbReference>
<feature type="domain" description="RNA 3'-terminal phosphate cyclase" evidence="7">
    <location>
        <begin position="9"/>
        <end position="325"/>
    </location>
</feature>
<comment type="subcellular location">
    <subcellularLocation>
        <location evidence="5">Cytoplasm</location>
    </subcellularLocation>
</comment>
<dbReference type="Gene3D" id="3.30.360.20">
    <property type="entry name" value="RNA 3'-terminal phosphate cyclase, insert domain"/>
    <property type="match status" value="1"/>
</dbReference>
<keyword evidence="3 5" id="KW-0436">Ligase</keyword>
<evidence type="ECO:0000313" key="9">
    <source>
        <dbReference type="EMBL" id="PAV03478.1"/>
    </source>
</evidence>
<comment type="similarity">
    <text evidence="1 5">Belongs to the RNA 3'-terminal cyclase family. Type 1 subfamily.</text>
</comment>
<dbReference type="InterPro" id="IPR017770">
    <property type="entry name" value="RNA3'_term_phos_cyc_type_1"/>
</dbReference>
<evidence type="ECO:0000259" key="8">
    <source>
        <dbReference type="Pfam" id="PF05189"/>
    </source>
</evidence>
<feature type="active site" description="Tele-AMP-histidine intermediate" evidence="5">
    <location>
        <position position="307"/>
    </location>
</feature>
<feature type="binding site" evidence="5">
    <location>
        <position position="100"/>
    </location>
    <ligand>
        <name>ATP</name>
        <dbReference type="ChEBI" id="CHEBI:30616"/>
    </ligand>
</feature>
<dbReference type="SUPFAM" id="SSF55205">
    <property type="entry name" value="EPT/RTPC-like"/>
    <property type="match status" value="2"/>
</dbReference>
<comment type="caution">
    <text evidence="9">The sequence shown here is derived from an EMBL/GenBank/DDBJ whole genome shotgun (WGS) entry which is preliminary data.</text>
</comment>
<gene>
    <name evidence="5" type="primary">rtcA</name>
    <name evidence="9" type="ORF">ASJ80_00550</name>
</gene>
<evidence type="ECO:0000313" key="10">
    <source>
        <dbReference type="Proteomes" id="UP000217784"/>
    </source>
</evidence>
<sequence length="338" mass="36339">MIEIDGSHGEGGGALLRISTALSALTMNPIHITNIRANRPRSGLMPQHLNAVKAVAGLSNARVEGLEIESKELFFYPENVKGGTYNIDVKTAGSVTLVLQAFMIPVVFADAPVNIKIRGGTDVRWSPPVNYLQQVTLPVLRSMGYNAELDIIRRGHYPRGGGIINVKINPVKKLNPINIGDLEVDKIRGISHAVKLPEHVAVRQAESAEKVLKANGFDAEIEVEHSDNTLGPGSGIVLWTEGNTRVGGSSIGERGVRAEKVGEIAAEELLYNISRGAAVDKYIGDQIIPYMAIAGKSRVKTAELTLHAVTNIFVTEKIMGKKFDVDGKVGEIAIISAD</sequence>
<dbReference type="RefSeq" id="WP_069582903.1">
    <property type="nucleotide sequence ID" value="NZ_LMVM01000038.1"/>
</dbReference>
<dbReference type="InterPro" id="IPR036553">
    <property type="entry name" value="RPTC_insert"/>
</dbReference>
<evidence type="ECO:0000259" key="7">
    <source>
        <dbReference type="Pfam" id="PF01137"/>
    </source>
</evidence>
<keyword evidence="10" id="KW-1185">Reference proteome</keyword>
<keyword evidence="4 5" id="KW-0547">Nucleotide-binding</keyword>
<accession>A0A2A2H258</accession>
<keyword evidence="5" id="KW-0963">Cytoplasm</keyword>
<dbReference type="Pfam" id="PF05189">
    <property type="entry name" value="RTC_insert"/>
    <property type="match status" value="1"/>
</dbReference>
<comment type="catalytic activity">
    <reaction evidence="5">
        <text>a 3'-end 3'-phospho-ribonucleotide-RNA + ATP = a 3'-end 2',3'-cyclophospho-ribonucleotide-RNA + AMP + diphosphate</text>
        <dbReference type="Rhea" id="RHEA:23976"/>
        <dbReference type="Rhea" id="RHEA-COMP:10463"/>
        <dbReference type="Rhea" id="RHEA-COMP:10464"/>
        <dbReference type="ChEBI" id="CHEBI:30616"/>
        <dbReference type="ChEBI" id="CHEBI:33019"/>
        <dbReference type="ChEBI" id="CHEBI:83062"/>
        <dbReference type="ChEBI" id="CHEBI:83064"/>
        <dbReference type="ChEBI" id="CHEBI:456215"/>
        <dbReference type="EC" id="6.5.1.4"/>
    </reaction>
</comment>
<evidence type="ECO:0000256" key="2">
    <source>
        <dbReference type="ARBA" id="ARBA00021428"/>
    </source>
</evidence>
<evidence type="ECO:0000256" key="5">
    <source>
        <dbReference type="HAMAP-Rule" id="MF_00200"/>
    </source>
</evidence>
<organism evidence="9 10">
    <name type="scientific">Methanobacterium bryantii</name>
    <dbReference type="NCBI Taxonomy" id="2161"/>
    <lineage>
        <taxon>Archaea</taxon>
        <taxon>Methanobacteriati</taxon>
        <taxon>Methanobacteriota</taxon>
        <taxon>Methanomada group</taxon>
        <taxon>Methanobacteria</taxon>
        <taxon>Methanobacteriales</taxon>
        <taxon>Methanobacteriaceae</taxon>
        <taxon>Methanobacterium</taxon>
    </lineage>
</organism>
<dbReference type="GO" id="GO:0005524">
    <property type="term" value="F:ATP binding"/>
    <property type="evidence" value="ECO:0007669"/>
    <property type="project" value="UniProtKB-KW"/>
</dbReference>
<dbReference type="EC" id="6.5.1.4" evidence="5 6"/>
<dbReference type="PANTHER" id="PTHR11096">
    <property type="entry name" value="RNA 3' TERMINAL PHOSPHATE CYCLASE"/>
    <property type="match status" value="1"/>
</dbReference>
<dbReference type="CDD" id="cd00874">
    <property type="entry name" value="RNA_Cyclase_Class_II"/>
    <property type="match status" value="1"/>
</dbReference>
<dbReference type="EMBL" id="LMVM01000038">
    <property type="protein sequence ID" value="PAV03478.1"/>
    <property type="molecule type" value="Genomic_DNA"/>
</dbReference>
<feature type="binding site" evidence="5">
    <location>
        <begin position="282"/>
        <end position="286"/>
    </location>
    <ligand>
        <name>ATP</name>
        <dbReference type="ChEBI" id="CHEBI:30616"/>
    </ligand>
</feature>
<evidence type="ECO:0000256" key="6">
    <source>
        <dbReference type="NCBIfam" id="TIGR03399"/>
    </source>
</evidence>
<dbReference type="InterPro" id="IPR013791">
    <property type="entry name" value="RNA3'-term_phos_cycl_insert"/>
</dbReference>
<dbReference type="NCBIfam" id="TIGR03399">
    <property type="entry name" value="RNA_3prim_cycl"/>
    <property type="match status" value="1"/>
</dbReference>
<keyword evidence="5" id="KW-0067">ATP-binding</keyword>
<dbReference type="InterPro" id="IPR037136">
    <property type="entry name" value="RNA3'_phos_cyclase_dom_sf"/>
</dbReference>